<comment type="caution">
    <text evidence="1">The sequence shown here is derived from an EMBL/GenBank/DDBJ whole genome shotgun (WGS) entry which is preliminary data.</text>
</comment>
<reference evidence="1" key="1">
    <citation type="submission" date="2019-08" db="EMBL/GenBank/DDBJ databases">
        <authorList>
            <person name="Kucharzyk K."/>
            <person name="Murdoch R.W."/>
            <person name="Higgins S."/>
            <person name="Loffler F."/>
        </authorList>
    </citation>
    <scope>NUCLEOTIDE SEQUENCE</scope>
</reference>
<evidence type="ECO:0000313" key="1">
    <source>
        <dbReference type="EMBL" id="MPM35577.1"/>
    </source>
</evidence>
<proteinExistence type="predicted"/>
<name>A0A644Z4N4_9ZZZZ</name>
<dbReference type="AlphaFoldDB" id="A0A644Z4N4"/>
<dbReference type="EMBL" id="VSSQ01007330">
    <property type="protein sequence ID" value="MPM35577.1"/>
    <property type="molecule type" value="Genomic_DNA"/>
</dbReference>
<protein>
    <recommendedName>
        <fullName evidence="2">Lipoprotein</fullName>
    </recommendedName>
</protein>
<gene>
    <name evidence="1" type="ORF">SDC9_82170</name>
</gene>
<evidence type="ECO:0008006" key="2">
    <source>
        <dbReference type="Google" id="ProtNLM"/>
    </source>
</evidence>
<sequence length="199" mass="21372">MRRVFLCALMTALCLLPSGCSTAGSRDKEDELALGIRTQYIAMNACAGQVALTADYGERVYEYVLSFSYEKDNGLTLTVVEPANLAGITAKVEDGSTTLQYDGVVLETGPLSGTGLSPIDALPALLTYAKEGYIAECGMERLGEVSCLRICCRDPNAKLGEGEEGALWFDAGTHDLVRGEISSDGFVVVRCEFQEFSLQ</sequence>
<organism evidence="1">
    <name type="scientific">bioreactor metagenome</name>
    <dbReference type="NCBI Taxonomy" id="1076179"/>
    <lineage>
        <taxon>unclassified sequences</taxon>
        <taxon>metagenomes</taxon>
        <taxon>ecological metagenomes</taxon>
    </lineage>
</organism>
<accession>A0A644Z4N4</accession>